<dbReference type="Gene3D" id="3.20.20.70">
    <property type="entry name" value="Aldolase class I"/>
    <property type="match status" value="1"/>
</dbReference>
<dbReference type="EMBL" id="JAAAUQ010001103">
    <property type="protein sequence ID" value="KAF9142860.1"/>
    <property type="molecule type" value="Genomic_DNA"/>
</dbReference>
<dbReference type="GO" id="GO:0008615">
    <property type="term" value="P:pyridoxine biosynthetic process"/>
    <property type="evidence" value="ECO:0007669"/>
    <property type="project" value="TreeGrafter"/>
</dbReference>
<comment type="similarity">
    <text evidence="1 3">Belongs to the PdxS/SNZ family.</text>
</comment>
<organism evidence="5 6">
    <name type="scientific">Linnemannia schmuckeri</name>
    <dbReference type="NCBI Taxonomy" id="64567"/>
    <lineage>
        <taxon>Eukaryota</taxon>
        <taxon>Fungi</taxon>
        <taxon>Fungi incertae sedis</taxon>
        <taxon>Mucoromycota</taxon>
        <taxon>Mortierellomycotina</taxon>
        <taxon>Mortierellomycetes</taxon>
        <taxon>Mortierellales</taxon>
        <taxon>Mortierellaceae</taxon>
        <taxon>Linnemannia</taxon>
    </lineage>
</organism>
<feature type="non-terminal residue" evidence="5">
    <location>
        <position position="149"/>
    </location>
</feature>
<dbReference type="OrthoDB" id="1660966at2759"/>
<comment type="caution">
    <text evidence="5">The sequence shown here is derived from an EMBL/GenBank/DDBJ whole genome shotgun (WGS) entry which is preliminary data.</text>
</comment>
<accession>A0A9P5V7F3</accession>
<gene>
    <name evidence="5" type="primary">SNZ1_2</name>
    <name evidence="5" type="ORF">BG015_000651</name>
</gene>
<dbReference type="InterPro" id="IPR033755">
    <property type="entry name" value="PdxS/SNZ_N"/>
</dbReference>
<keyword evidence="6" id="KW-1185">Reference proteome</keyword>
<protein>
    <submittedName>
        <fullName evidence="5">Pyridoxal 5'-phosphate synthase subunit snz1</fullName>
    </submittedName>
</protein>
<dbReference type="GO" id="GO:0016843">
    <property type="term" value="F:amine-lyase activity"/>
    <property type="evidence" value="ECO:0007669"/>
    <property type="project" value="TreeGrafter"/>
</dbReference>
<evidence type="ECO:0000313" key="5">
    <source>
        <dbReference type="EMBL" id="KAF9142860.1"/>
    </source>
</evidence>
<dbReference type="PANTHER" id="PTHR31829:SF0">
    <property type="entry name" value="PYRIDOXAL 5'-PHOSPHATE SYNTHASE SUBUNIT SNZ1-RELATED"/>
    <property type="match status" value="1"/>
</dbReference>
<evidence type="ECO:0000259" key="4">
    <source>
        <dbReference type="Pfam" id="PF01680"/>
    </source>
</evidence>
<dbReference type="AlphaFoldDB" id="A0A9P5V7F3"/>
<sequence length="149" mass="15908">MTFAAPTNLVPAQESTPAPEVASFNVKAGLAQMLKGGVIMDVINVEQALIAEAAGACAVMALERVPADIRKNGGVARMSDPRMIREIINAVSIPVMAKVRIGHIVEAQIIESLGVDYIDESEVLTPADESNHINKHDYKVPFVCGCKNL</sequence>
<dbReference type="GO" id="GO:0042823">
    <property type="term" value="P:pyridoxal phosphate biosynthetic process"/>
    <property type="evidence" value="ECO:0007669"/>
    <property type="project" value="InterPro"/>
</dbReference>
<dbReference type="PROSITE" id="PS51129">
    <property type="entry name" value="PDXS_SNZ_2"/>
    <property type="match status" value="1"/>
</dbReference>
<dbReference type="SUPFAM" id="SSF110399">
    <property type="entry name" value="ThiG-like"/>
    <property type="match status" value="1"/>
</dbReference>
<dbReference type="InterPro" id="IPR001852">
    <property type="entry name" value="PdxS/SNZ"/>
</dbReference>
<evidence type="ECO:0000256" key="1">
    <source>
        <dbReference type="ARBA" id="ARBA00007281"/>
    </source>
</evidence>
<proteinExistence type="inferred from homology"/>
<keyword evidence="2" id="KW-0456">Lyase</keyword>
<evidence type="ECO:0000256" key="3">
    <source>
        <dbReference type="PROSITE-ProRule" id="PRU00481"/>
    </source>
</evidence>
<dbReference type="GO" id="GO:0006520">
    <property type="term" value="P:amino acid metabolic process"/>
    <property type="evidence" value="ECO:0007669"/>
    <property type="project" value="TreeGrafter"/>
</dbReference>
<dbReference type="InterPro" id="IPR013785">
    <property type="entry name" value="Aldolase_TIM"/>
</dbReference>
<evidence type="ECO:0000256" key="2">
    <source>
        <dbReference type="ARBA" id="ARBA00023239"/>
    </source>
</evidence>
<feature type="domain" description="PdxS/SNZ N-terminal" evidence="4">
    <location>
        <begin position="24"/>
        <end position="149"/>
    </location>
</feature>
<reference evidence="5" key="1">
    <citation type="journal article" date="2020" name="Fungal Divers.">
        <title>Resolving the Mortierellaceae phylogeny through synthesis of multi-gene phylogenetics and phylogenomics.</title>
        <authorList>
            <person name="Vandepol N."/>
            <person name="Liber J."/>
            <person name="Desiro A."/>
            <person name="Na H."/>
            <person name="Kennedy M."/>
            <person name="Barry K."/>
            <person name="Grigoriev I.V."/>
            <person name="Miller A.N."/>
            <person name="O'Donnell K."/>
            <person name="Stajich J.E."/>
            <person name="Bonito G."/>
        </authorList>
    </citation>
    <scope>NUCLEOTIDE SEQUENCE</scope>
    <source>
        <strain evidence="5">NRRL 6426</strain>
    </source>
</reference>
<dbReference type="Pfam" id="PF01680">
    <property type="entry name" value="SOR_SNZ"/>
    <property type="match status" value="1"/>
</dbReference>
<dbReference type="Proteomes" id="UP000748756">
    <property type="component" value="Unassembled WGS sequence"/>
</dbReference>
<name>A0A9P5V7F3_9FUNG</name>
<dbReference type="PANTHER" id="PTHR31829">
    <property type="entry name" value="PYRIDOXAL 5'-PHOSPHATE SYNTHASE SUBUNIT SNZ1-RELATED"/>
    <property type="match status" value="1"/>
</dbReference>
<evidence type="ECO:0000313" key="6">
    <source>
        <dbReference type="Proteomes" id="UP000748756"/>
    </source>
</evidence>